<dbReference type="PANTHER" id="PTHR21193:SF3">
    <property type="entry name" value="OXIDOREDUCTASE-LIKE DOMAIN-CONTAINING PROTEIN 1"/>
    <property type="match status" value="1"/>
</dbReference>
<evidence type="ECO:0000259" key="2">
    <source>
        <dbReference type="Pfam" id="PF09791"/>
    </source>
</evidence>
<dbReference type="OrthoDB" id="10064411at2759"/>
<dbReference type="PANTHER" id="PTHR21193">
    <property type="entry name" value="OXIDOREDUCTASE-LIKE DOMAIN-CONTAINING PROTEIN 1"/>
    <property type="match status" value="1"/>
</dbReference>
<keyword evidence="5" id="KW-1185">Reference proteome</keyword>
<dbReference type="EMBL" id="VSWC01000132">
    <property type="protein sequence ID" value="KAA1079462.1"/>
    <property type="molecule type" value="Genomic_DNA"/>
</dbReference>
<protein>
    <recommendedName>
        <fullName evidence="2">Oxidoreductase-like domain-containing protein</fullName>
    </recommendedName>
</protein>
<evidence type="ECO:0000313" key="3">
    <source>
        <dbReference type="EMBL" id="KAA1079462.1"/>
    </source>
</evidence>
<comment type="caution">
    <text evidence="4">The sequence shown here is derived from an EMBL/GenBank/DDBJ whole genome shotgun (WGS) entry which is preliminary data.</text>
</comment>
<feature type="compositionally biased region" description="Polar residues" evidence="1">
    <location>
        <begin position="147"/>
        <end position="163"/>
    </location>
</feature>
<organism evidence="4 6">
    <name type="scientific">Puccinia graminis f. sp. tritici</name>
    <dbReference type="NCBI Taxonomy" id="56615"/>
    <lineage>
        <taxon>Eukaryota</taxon>
        <taxon>Fungi</taxon>
        <taxon>Dikarya</taxon>
        <taxon>Basidiomycota</taxon>
        <taxon>Pucciniomycotina</taxon>
        <taxon>Pucciniomycetes</taxon>
        <taxon>Pucciniales</taxon>
        <taxon>Pucciniaceae</taxon>
        <taxon>Puccinia</taxon>
    </lineage>
</organism>
<dbReference type="Proteomes" id="UP000325313">
    <property type="component" value="Unassembled WGS sequence"/>
</dbReference>
<gene>
    <name evidence="3" type="ORF">PGT21_012196</name>
    <name evidence="4" type="ORF">PGTUg99_016563</name>
</gene>
<dbReference type="GO" id="GO:0005739">
    <property type="term" value="C:mitochondrion"/>
    <property type="evidence" value="ECO:0007669"/>
    <property type="project" value="TreeGrafter"/>
</dbReference>
<evidence type="ECO:0000313" key="5">
    <source>
        <dbReference type="Proteomes" id="UP000324748"/>
    </source>
</evidence>
<feature type="domain" description="Oxidoreductase-like" evidence="2">
    <location>
        <begin position="109"/>
        <end position="144"/>
    </location>
</feature>
<dbReference type="AlphaFoldDB" id="A0A5B0N0X7"/>
<accession>A0A5B0N0X7</accession>
<proteinExistence type="predicted"/>
<dbReference type="InterPro" id="IPR039251">
    <property type="entry name" value="OXLD1"/>
</dbReference>
<name>A0A5B0N0X7_PUCGR</name>
<feature type="region of interest" description="Disordered" evidence="1">
    <location>
        <begin position="144"/>
        <end position="163"/>
    </location>
</feature>
<dbReference type="Pfam" id="PF09791">
    <property type="entry name" value="Oxidored-like"/>
    <property type="match status" value="1"/>
</dbReference>
<dbReference type="InterPro" id="IPR019180">
    <property type="entry name" value="Oxidoreductase-like_N"/>
</dbReference>
<sequence length="191" mass="21368">MAGPVGRTRLGLLCRSYSTKSNRLTYVLVPRPPNGDAPGLEKSDSPLKPHVGSTWRPIDSSRLNLRHQFTSNQIGSSPPTSLAQDVLHIRSNQIDKRKDIQSSPEIIGPPKPPGPEDCCMSGCATCVYDIYAQETEEYVKSLKQRNDLNQSQDTTSKSQETTMNLTEEIDDQVILNNSLKVFARFEKTRHR</sequence>
<evidence type="ECO:0000313" key="4">
    <source>
        <dbReference type="EMBL" id="KAA1082084.1"/>
    </source>
</evidence>
<reference evidence="5 6" key="1">
    <citation type="submission" date="2019-05" db="EMBL/GenBank/DDBJ databases">
        <title>Emergence of the Ug99 lineage of the wheat stem rust pathogen through somatic hybridization.</title>
        <authorList>
            <person name="Li F."/>
            <person name="Upadhyaya N.M."/>
            <person name="Sperschneider J."/>
            <person name="Matny O."/>
            <person name="Nguyen-Phuc H."/>
            <person name="Mago R."/>
            <person name="Raley C."/>
            <person name="Miller M.E."/>
            <person name="Silverstein K.A.T."/>
            <person name="Henningsen E."/>
            <person name="Hirsch C.D."/>
            <person name="Visser B."/>
            <person name="Pretorius Z.A."/>
            <person name="Steffenson B.J."/>
            <person name="Schwessinger B."/>
            <person name="Dodds P.N."/>
            <person name="Figueroa M."/>
        </authorList>
    </citation>
    <scope>NUCLEOTIDE SEQUENCE [LARGE SCALE GENOMIC DNA]</scope>
    <source>
        <strain evidence="3">21-0</strain>
        <strain evidence="4 6">Ug99</strain>
    </source>
</reference>
<evidence type="ECO:0000313" key="6">
    <source>
        <dbReference type="Proteomes" id="UP000325313"/>
    </source>
</evidence>
<feature type="region of interest" description="Disordered" evidence="1">
    <location>
        <begin position="30"/>
        <end position="53"/>
    </location>
</feature>
<dbReference type="Proteomes" id="UP000324748">
    <property type="component" value="Unassembled WGS sequence"/>
</dbReference>
<dbReference type="EMBL" id="VDEP01000439">
    <property type="protein sequence ID" value="KAA1082084.1"/>
    <property type="molecule type" value="Genomic_DNA"/>
</dbReference>
<evidence type="ECO:0000256" key="1">
    <source>
        <dbReference type="SAM" id="MobiDB-lite"/>
    </source>
</evidence>